<dbReference type="EMBL" id="JAHQIW010007342">
    <property type="protein sequence ID" value="KAJ1373752.1"/>
    <property type="molecule type" value="Genomic_DNA"/>
</dbReference>
<evidence type="ECO:0000313" key="3">
    <source>
        <dbReference type="Proteomes" id="UP001196413"/>
    </source>
</evidence>
<evidence type="ECO:0000256" key="1">
    <source>
        <dbReference type="SAM" id="MobiDB-lite"/>
    </source>
</evidence>
<feature type="compositionally biased region" description="Basic and acidic residues" evidence="1">
    <location>
        <begin position="178"/>
        <end position="189"/>
    </location>
</feature>
<gene>
    <name evidence="2" type="ORF">KIN20_036248</name>
</gene>
<sequence>MTDVGVIRGALSGVQELVTFLETASTNDRSAFSKRANVIFECRTCATLFRKADGFMRHVMRCDSSRGGDVESESSDRRSFLQSTTKPTTAAAKSSVTMVPLKKPQPNGVVLGPVPVAAKTTPSSPHLQQQNLSAKKPLKSTIITIATKPEPDAESNTKTSLSPRSQKRSHSATTQKPIPEKTRKTDVDNTSKVASSVSSKSPKSSDAKLQDLSENIRPSRARKTPKWLENEFVV</sequence>
<feature type="region of interest" description="Disordered" evidence="1">
    <location>
        <begin position="63"/>
        <end position="234"/>
    </location>
</feature>
<organism evidence="2 3">
    <name type="scientific">Parelaphostrongylus tenuis</name>
    <name type="common">Meningeal worm</name>
    <dbReference type="NCBI Taxonomy" id="148309"/>
    <lineage>
        <taxon>Eukaryota</taxon>
        <taxon>Metazoa</taxon>
        <taxon>Ecdysozoa</taxon>
        <taxon>Nematoda</taxon>
        <taxon>Chromadorea</taxon>
        <taxon>Rhabditida</taxon>
        <taxon>Rhabditina</taxon>
        <taxon>Rhabditomorpha</taxon>
        <taxon>Strongyloidea</taxon>
        <taxon>Metastrongylidae</taxon>
        <taxon>Parelaphostrongylus</taxon>
    </lineage>
</organism>
<feature type="compositionally biased region" description="Low complexity" evidence="1">
    <location>
        <begin position="191"/>
        <end position="202"/>
    </location>
</feature>
<feature type="compositionally biased region" description="Polar residues" evidence="1">
    <location>
        <begin position="120"/>
        <end position="133"/>
    </location>
</feature>
<name>A0AAD5RCR0_PARTN</name>
<feature type="compositionally biased region" description="Low complexity" evidence="1">
    <location>
        <begin position="83"/>
        <end position="97"/>
    </location>
</feature>
<proteinExistence type="predicted"/>
<comment type="caution">
    <text evidence="2">The sequence shown here is derived from an EMBL/GenBank/DDBJ whole genome shotgun (WGS) entry which is preliminary data.</text>
</comment>
<keyword evidence="3" id="KW-1185">Reference proteome</keyword>
<evidence type="ECO:0000313" key="2">
    <source>
        <dbReference type="EMBL" id="KAJ1373752.1"/>
    </source>
</evidence>
<accession>A0AAD5RCR0</accession>
<dbReference type="Proteomes" id="UP001196413">
    <property type="component" value="Unassembled WGS sequence"/>
</dbReference>
<protein>
    <submittedName>
        <fullName evidence="2">Uncharacterized protein</fullName>
    </submittedName>
</protein>
<feature type="compositionally biased region" description="Basic and acidic residues" evidence="1">
    <location>
        <begin position="63"/>
        <end position="79"/>
    </location>
</feature>
<dbReference type="AlphaFoldDB" id="A0AAD5RCR0"/>
<reference evidence="2" key="1">
    <citation type="submission" date="2021-06" db="EMBL/GenBank/DDBJ databases">
        <title>Parelaphostrongylus tenuis whole genome reference sequence.</title>
        <authorList>
            <person name="Garwood T.J."/>
            <person name="Larsen P.A."/>
            <person name="Fountain-Jones N.M."/>
            <person name="Garbe J.R."/>
            <person name="Macchietto M.G."/>
            <person name="Kania S.A."/>
            <person name="Gerhold R.W."/>
            <person name="Richards J.E."/>
            <person name="Wolf T.M."/>
        </authorList>
    </citation>
    <scope>NUCLEOTIDE SEQUENCE</scope>
    <source>
        <strain evidence="2">MNPRO001-30</strain>
        <tissue evidence="2">Meninges</tissue>
    </source>
</reference>
<feature type="compositionally biased region" description="Polar residues" evidence="1">
    <location>
        <begin position="154"/>
        <end position="164"/>
    </location>
</feature>